<protein>
    <submittedName>
        <fullName evidence="1">Uncharacterized protein</fullName>
    </submittedName>
</protein>
<gene>
    <name evidence="1" type="ORF">DVK44_09050</name>
</gene>
<reference evidence="2" key="1">
    <citation type="submission" date="2018-07" db="EMBL/GenBank/DDBJ databases">
        <authorList>
            <person name="Zhao J."/>
        </authorList>
    </citation>
    <scope>NUCLEOTIDE SEQUENCE [LARGE SCALE GENOMIC DNA]</scope>
    <source>
        <strain evidence="2">GSSD-12</strain>
    </source>
</reference>
<accession>A0A345I0J9</accession>
<dbReference type="KEGG" id="spad:DVK44_09050"/>
<dbReference type="EMBL" id="CP031194">
    <property type="protein sequence ID" value="AXG82473.1"/>
    <property type="molecule type" value="Genomic_DNA"/>
</dbReference>
<dbReference type="OrthoDB" id="4290103at2"/>
<name>A0A345I0J9_9ACTN</name>
<dbReference type="AlphaFoldDB" id="A0A345I0J9"/>
<evidence type="ECO:0000313" key="2">
    <source>
        <dbReference type="Proteomes" id="UP000253868"/>
    </source>
</evidence>
<proteinExistence type="predicted"/>
<sequence length="277" mass="29252">MFDATEGEKSYLRATGLTVSSVDPLKAGDNIGNTFAIRCRYSNGAELPADQESGAYWATNLVPPAETSLTPVLRWMFVAPTTDTYECRISVTSYSTIIKDGRTVGMKIPAGAQIVRSRYGGAARWTLPDVSAAVVARGSTLTTLGQTYAPVGSGRTTVVQDAQLTTCKPASSICSGGTSAYTGTQVETWIEAQPQKSDGTACGSVVKGPVSTWSISTAKHHQTATNSLYLEKAQLSDCPRMRLSLKIRNVDGNPLQVHAGWVLGRVAATRGLAVTAG</sequence>
<dbReference type="Proteomes" id="UP000253868">
    <property type="component" value="Chromosome"/>
</dbReference>
<evidence type="ECO:0000313" key="1">
    <source>
        <dbReference type="EMBL" id="AXG82473.1"/>
    </source>
</evidence>
<organism evidence="1 2">
    <name type="scientific">Streptomyces paludis</name>
    <dbReference type="NCBI Taxonomy" id="2282738"/>
    <lineage>
        <taxon>Bacteria</taxon>
        <taxon>Bacillati</taxon>
        <taxon>Actinomycetota</taxon>
        <taxon>Actinomycetes</taxon>
        <taxon>Kitasatosporales</taxon>
        <taxon>Streptomycetaceae</taxon>
        <taxon>Streptomyces</taxon>
    </lineage>
</organism>
<keyword evidence="2" id="KW-1185">Reference proteome</keyword>